<name>A0A0M3IF02_ASCLU</name>
<sequence>MEEGDVNEPVNIFGLPPLDDMSLRIRHSLFIDVSTIALAEATNTDLLDLCSSSFLLSNRSNIPREFSVSNACSAEVECETMTQSDWLHLLMQICDRRLDVNATAISSLSIRSNRPVLILTRFAASLITYLSMLFSSVSLSTCIAFNNRPGEIISCQQVVSSYSVLSFTLKASLLDSDCLTAE</sequence>
<dbReference type="WBParaSite" id="ALUE_0001674201-mRNA-1">
    <property type="protein sequence ID" value="ALUE_0001674201-mRNA-1"/>
    <property type="gene ID" value="ALUE_0001674201"/>
</dbReference>
<evidence type="ECO:0000313" key="1">
    <source>
        <dbReference type="Proteomes" id="UP000036681"/>
    </source>
</evidence>
<proteinExistence type="predicted"/>
<dbReference type="AlphaFoldDB" id="A0A0M3IF02"/>
<keyword evidence="1" id="KW-1185">Reference proteome</keyword>
<protein>
    <submittedName>
        <fullName evidence="2">Uncharacterized protein</fullName>
    </submittedName>
</protein>
<organism evidence="1 2">
    <name type="scientific">Ascaris lumbricoides</name>
    <name type="common">Giant roundworm</name>
    <dbReference type="NCBI Taxonomy" id="6252"/>
    <lineage>
        <taxon>Eukaryota</taxon>
        <taxon>Metazoa</taxon>
        <taxon>Ecdysozoa</taxon>
        <taxon>Nematoda</taxon>
        <taxon>Chromadorea</taxon>
        <taxon>Rhabditida</taxon>
        <taxon>Spirurina</taxon>
        <taxon>Ascaridomorpha</taxon>
        <taxon>Ascaridoidea</taxon>
        <taxon>Ascarididae</taxon>
        <taxon>Ascaris</taxon>
    </lineage>
</organism>
<reference evidence="2" key="1">
    <citation type="submission" date="2017-02" db="UniProtKB">
        <authorList>
            <consortium name="WormBaseParasite"/>
        </authorList>
    </citation>
    <scope>IDENTIFICATION</scope>
</reference>
<accession>A0A0M3IF02</accession>
<evidence type="ECO:0000313" key="2">
    <source>
        <dbReference type="WBParaSite" id="ALUE_0001674201-mRNA-1"/>
    </source>
</evidence>
<dbReference type="Proteomes" id="UP000036681">
    <property type="component" value="Unplaced"/>
</dbReference>